<organism evidence="2 3">
    <name type="scientific">Stenomitos frigidus ULC18</name>
    <dbReference type="NCBI Taxonomy" id="2107698"/>
    <lineage>
        <taxon>Bacteria</taxon>
        <taxon>Bacillati</taxon>
        <taxon>Cyanobacteriota</taxon>
        <taxon>Cyanophyceae</taxon>
        <taxon>Leptolyngbyales</taxon>
        <taxon>Leptolyngbyaceae</taxon>
        <taxon>Stenomitos</taxon>
    </lineage>
</organism>
<dbReference type="Gene3D" id="3.40.220.10">
    <property type="entry name" value="Leucine Aminopeptidase, subunit E, domain 1"/>
    <property type="match status" value="1"/>
</dbReference>
<dbReference type="EMBL" id="PVWK01000124">
    <property type="protein sequence ID" value="PSB25503.1"/>
    <property type="molecule type" value="Genomic_DNA"/>
</dbReference>
<dbReference type="InterPro" id="IPR043472">
    <property type="entry name" value="Macro_dom-like"/>
</dbReference>
<reference evidence="3" key="1">
    <citation type="submission" date="2018-02" db="EMBL/GenBank/DDBJ databases">
        <authorList>
            <person name="Moore K."/>
            <person name="Momper L."/>
        </authorList>
    </citation>
    <scope>NUCLEOTIDE SEQUENCE [LARGE SCALE GENOMIC DNA]</scope>
    <source>
        <strain evidence="3">ULC18</strain>
    </source>
</reference>
<dbReference type="AlphaFoldDB" id="A0A2T1DYA2"/>
<accession>A0A2T1DYA2</accession>
<keyword evidence="3" id="KW-1185">Reference proteome</keyword>
<dbReference type="SUPFAM" id="SSF52949">
    <property type="entry name" value="Macro domain-like"/>
    <property type="match status" value="1"/>
</dbReference>
<dbReference type="PROSITE" id="PS51154">
    <property type="entry name" value="MACRO"/>
    <property type="match status" value="1"/>
</dbReference>
<evidence type="ECO:0000313" key="2">
    <source>
        <dbReference type="EMBL" id="PSB25503.1"/>
    </source>
</evidence>
<dbReference type="InterPro" id="IPR002589">
    <property type="entry name" value="Macro_dom"/>
</dbReference>
<dbReference type="RefSeq" id="WP_106258944.1">
    <property type="nucleotide sequence ID" value="NZ_CAWNSW010000163.1"/>
</dbReference>
<evidence type="ECO:0000259" key="1">
    <source>
        <dbReference type="PROSITE" id="PS51154"/>
    </source>
</evidence>
<reference evidence="2 3" key="2">
    <citation type="submission" date="2018-03" db="EMBL/GenBank/DDBJ databases">
        <title>The ancient ancestry and fast evolution of plastids.</title>
        <authorList>
            <person name="Moore K.R."/>
            <person name="Magnabosco C."/>
            <person name="Momper L."/>
            <person name="Gold D.A."/>
            <person name="Bosak T."/>
            <person name="Fournier G.P."/>
        </authorList>
    </citation>
    <scope>NUCLEOTIDE SEQUENCE [LARGE SCALE GENOMIC DNA]</scope>
    <source>
        <strain evidence="2 3">ULC18</strain>
    </source>
</reference>
<gene>
    <name evidence="2" type="ORF">C7B82_23040</name>
</gene>
<evidence type="ECO:0000313" key="3">
    <source>
        <dbReference type="Proteomes" id="UP000239576"/>
    </source>
</evidence>
<dbReference type="OrthoDB" id="443517at2"/>
<dbReference type="Proteomes" id="UP000239576">
    <property type="component" value="Unassembled WGS sequence"/>
</dbReference>
<protein>
    <recommendedName>
        <fullName evidence="1">Macro domain-containing protein</fullName>
    </recommendedName>
</protein>
<feature type="domain" description="Macro" evidence="1">
    <location>
        <begin position="177"/>
        <end position="387"/>
    </location>
</feature>
<comment type="caution">
    <text evidence="2">The sequence shown here is derived from an EMBL/GenBank/DDBJ whole genome shotgun (WGS) entry which is preliminary data.</text>
</comment>
<sequence>MDDSQKKCFVIMPYGIKKDQSTGKDVDFEIVYESIIKQAVEDMGIAIYRSDKIKEGGVIVEDMFHHILYDDVAVVDITTSNANVFYELGVRHALRASVTIIIRQKSSLPIPYNIQSLKVFEYDLENRETSRKTLSEFILNGLKNQNQKPDSLVQKHIGKYFKVQMLGAENEPLPHKVHDFELKDVPGKHVGIITGDLQKVVEVDIWVNSENTNMQMARYYDRNISGVIRYLGAEKSSSTKRVKRDTIADELLENMDGETYVDGGTIISTSSGQLEKSHNVKKVFHAASVNGQIGKGYIPIQEVNACVTNALRKVDDDFGDEGYKSILFPIMGAGAGGADLRASAKQLIDAAISYLEIFTRSTIKYVYFLAWSERERAACEEILASNSRLKRLTK</sequence>
<name>A0A2T1DYA2_9CYAN</name>
<proteinExistence type="predicted"/>
<dbReference type="Pfam" id="PF01661">
    <property type="entry name" value="Macro"/>
    <property type="match status" value="1"/>
</dbReference>